<evidence type="ECO:0000313" key="6">
    <source>
        <dbReference type="Proteomes" id="UP000229433"/>
    </source>
</evidence>
<evidence type="ECO:0000256" key="2">
    <source>
        <dbReference type="ARBA" id="ARBA00022603"/>
    </source>
</evidence>
<keyword evidence="2 5" id="KW-0489">Methyltransferase</keyword>
<dbReference type="InterPro" id="IPR029063">
    <property type="entry name" value="SAM-dependent_MTases_sf"/>
</dbReference>
<keyword evidence="6" id="KW-1185">Reference proteome</keyword>
<dbReference type="InterPro" id="IPR008854">
    <property type="entry name" value="TPMT"/>
</dbReference>
<dbReference type="SUPFAM" id="SSF53335">
    <property type="entry name" value="S-adenosyl-L-methionine-dependent methyltransferases"/>
    <property type="match status" value="1"/>
</dbReference>
<sequence length="195" mass="22379">MKTHLNKKYWESRYMESQTGWDIGYAAPALMQYADQLPSKNLRILIPGAGYGHEAESLLNAGFTNITVIDLSGSALQRLQQRIPATDRLKIIEGDFFEYSGSYDRILEQTFFCALDPKLRPHYVRHSYHLLTSGGKLAGLFFDFPLTEQGPPFGGSKREYTNLFSEYFRIKTLERCYNSIKPRAGKELFAIFEKI</sequence>
<protein>
    <submittedName>
        <fullName evidence="5">SAM-dependent methyltransferase</fullName>
    </submittedName>
</protein>
<dbReference type="PROSITE" id="PS51585">
    <property type="entry name" value="SAM_MT_TPMT"/>
    <property type="match status" value="1"/>
</dbReference>
<dbReference type="GO" id="GO:0032259">
    <property type="term" value="P:methylation"/>
    <property type="evidence" value="ECO:0007669"/>
    <property type="project" value="UniProtKB-KW"/>
</dbReference>
<dbReference type="Proteomes" id="UP000229433">
    <property type="component" value="Unassembled WGS sequence"/>
</dbReference>
<dbReference type="PANTHER" id="PTHR32183:SF6">
    <property type="entry name" value="CYSTEINE SULFINATE DESULFINASE_CYSTEINE DESULFURASE AND RELATED ENZYMES"/>
    <property type="match status" value="1"/>
</dbReference>
<evidence type="ECO:0000256" key="4">
    <source>
        <dbReference type="ARBA" id="ARBA00022691"/>
    </source>
</evidence>
<dbReference type="Pfam" id="PF05724">
    <property type="entry name" value="TPMT"/>
    <property type="match status" value="1"/>
</dbReference>
<dbReference type="OrthoDB" id="9778208at2"/>
<evidence type="ECO:0000313" key="5">
    <source>
        <dbReference type="EMBL" id="PHQ29322.1"/>
    </source>
</evidence>
<comment type="caution">
    <text evidence="5">The sequence shown here is derived from an EMBL/GenBank/DDBJ whole genome shotgun (WGS) entry which is preliminary data.</text>
</comment>
<dbReference type="CDD" id="cd02440">
    <property type="entry name" value="AdoMet_MTases"/>
    <property type="match status" value="1"/>
</dbReference>
<keyword evidence="3 5" id="KW-0808">Transferase</keyword>
<name>A0A2G1VRC3_9FLAO</name>
<keyword evidence="4" id="KW-0949">S-adenosyl-L-methionine</keyword>
<dbReference type="Gene3D" id="3.40.50.150">
    <property type="entry name" value="Vaccinia Virus protein VP39"/>
    <property type="match status" value="1"/>
</dbReference>
<dbReference type="EMBL" id="NQXA01000007">
    <property type="protein sequence ID" value="PHQ29322.1"/>
    <property type="molecule type" value="Genomic_DNA"/>
</dbReference>
<proteinExistence type="predicted"/>
<dbReference type="RefSeq" id="WP_099646173.1">
    <property type="nucleotide sequence ID" value="NZ_KZ319290.1"/>
</dbReference>
<evidence type="ECO:0000256" key="3">
    <source>
        <dbReference type="ARBA" id="ARBA00022679"/>
    </source>
</evidence>
<gene>
    <name evidence="5" type="ORF">CJ305_10280</name>
</gene>
<keyword evidence="1" id="KW-0597">Phosphoprotein</keyword>
<accession>A0A2G1VRC3</accession>
<dbReference type="AlphaFoldDB" id="A0A2G1VRC3"/>
<dbReference type="PANTHER" id="PTHR32183">
    <property type="match status" value="1"/>
</dbReference>
<evidence type="ECO:0000256" key="1">
    <source>
        <dbReference type="ARBA" id="ARBA00022553"/>
    </source>
</evidence>
<dbReference type="GO" id="GO:0008757">
    <property type="term" value="F:S-adenosylmethionine-dependent methyltransferase activity"/>
    <property type="evidence" value="ECO:0007669"/>
    <property type="project" value="InterPro"/>
</dbReference>
<organism evidence="5 6">
    <name type="scientific">Leeuwenhoekiella nanhaiensis</name>
    <dbReference type="NCBI Taxonomy" id="1655491"/>
    <lineage>
        <taxon>Bacteria</taxon>
        <taxon>Pseudomonadati</taxon>
        <taxon>Bacteroidota</taxon>
        <taxon>Flavobacteriia</taxon>
        <taxon>Flavobacteriales</taxon>
        <taxon>Flavobacteriaceae</taxon>
        <taxon>Leeuwenhoekiella</taxon>
    </lineage>
</organism>
<reference evidence="5 6" key="1">
    <citation type="submission" date="2017-08" db="EMBL/GenBank/DDBJ databases">
        <title>The whole genome shortgun sequences of strain Leeuwenhoekiella nanhaiensis G18 from the South China Sea.</title>
        <authorList>
            <person name="Liu Q."/>
        </authorList>
    </citation>
    <scope>NUCLEOTIDE SEQUENCE [LARGE SCALE GENOMIC DNA]</scope>
    <source>
        <strain evidence="5 6">G18</strain>
    </source>
</reference>